<proteinExistence type="predicted"/>
<dbReference type="RefSeq" id="WP_135693057.1">
    <property type="nucleotide sequence ID" value="NZ_RQHK01000002.1"/>
</dbReference>
<name>A0ABY2P2P0_9LEPT</name>
<keyword evidence="2" id="KW-1185">Reference proteome</keyword>
<dbReference type="Proteomes" id="UP000297940">
    <property type="component" value="Unassembled WGS sequence"/>
</dbReference>
<reference evidence="2" key="1">
    <citation type="journal article" date="2019" name="PLoS Negl. Trop. Dis.">
        <title>Revisiting the worldwide diversity of Leptospira species in the environment.</title>
        <authorList>
            <person name="Vincent A.T."/>
            <person name="Schiettekatte O."/>
            <person name="Bourhy P."/>
            <person name="Veyrier F.J."/>
            <person name="Picardeau M."/>
        </authorList>
    </citation>
    <scope>NUCLEOTIDE SEQUENCE [LARGE SCALE GENOMIC DNA]</scope>
    <source>
        <strain evidence="2">201601298</strain>
    </source>
</reference>
<dbReference type="EMBL" id="RQHK01000002">
    <property type="protein sequence ID" value="TGM81716.1"/>
    <property type="molecule type" value="Genomic_DNA"/>
</dbReference>
<evidence type="ECO:0000313" key="2">
    <source>
        <dbReference type="Proteomes" id="UP000297940"/>
    </source>
</evidence>
<organism evidence="1 2">
    <name type="scientific">Leptospira mtsangambouensis</name>
    <dbReference type="NCBI Taxonomy" id="2484912"/>
    <lineage>
        <taxon>Bacteria</taxon>
        <taxon>Pseudomonadati</taxon>
        <taxon>Spirochaetota</taxon>
        <taxon>Spirochaetia</taxon>
        <taxon>Leptospirales</taxon>
        <taxon>Leptospiraceae</taxon>
        <taxon>Leptospira</taxon>
    </lineage>
</organism>
<accession>A0ABY2P2P0</accession>
<dbReference type="PROSITE" id="PS51257">
    <property type="entry name" value="PROKAR_LIPOPROTEIN"/>
    <property type="match status" value="1"/>
</dbReference>
<protein>
    <recommendedName>
        <fullName evidence="3">Cys-rich protein</fullName>
    </recommendedName>
</protein>
<gene>
    <name evidence="1" type="ORF">EHR01_02675</name>
</gene>
<sequence length="74" mass="8025">MHFQGPKFYLFGIVFVLLNFVAAIGCKSPEDSGVGSRSCSEAMKLFQACKILNNNESAACKVQWDGVVLSCGMM</sequence>
<evidence type="ECO:0000313" key="1">
    <source>
        <dbReference type="EMBL" id="TGM81716.1"/>
    </source>
</evidence>
<evidence type="ECO:0008006" key="3">
    <source>
        <dbReference type="Google" id="ProtNLM"/>
    </source>
</evidence>
<comment type="caution">
    <text evidence="1">The sequence shown here is derived from an EMBL/GenBank/DDBJ whole genome shotgun (WGS) entry which is preliminary data.</text>
</comment>